<name>A0AAQ3N6P6_VIGMU</name>
<dbReference type="InterPro" id="IPR000719">
    <property type="entry name" value="Prot_kinase_dom"/>
</dbReference>
<keyword evidence="2" id="KW-0547">Nucleotide-binding</keyword>
<dbReference type="Gene3D" id="3.30.200.20">
    <property type="entry name" value="Phosphorylase Kinase, domain 1"/>
    <property type="match status" value="1"/>
</dbReference>
<dbReference type="AlphaFoldDB" id="A0AAQ3N6P6"/>
<evidence type="ECO:0000256" key="2">
    <source>
        <dbReference type="ARBA" id="ARBA00022741"/>
    </source>
</evidence>
<feature type="region of interest" description="Disordered" evidence="4">
    <location>
        <begin position="685"/>
        <end position="727"/>
    </location>
</feature>
<dbReference type="FunFam" id="3.30.200.20:FF:000604">
    <property type="entry name" value="Proline-rich receptor-like protein kinase PERK8"/>
    <property type="match status" value="1"/>
</dbReference>
<keyword evidence="1" id="KW-0418">Kinase</keyword>
<dbReference type="Gene3D" id="1.10.510.10">
    <property type="entry name" value="Transferase(Phosphotransferase) domain 1"/>
    <property type="match status" value="1"/>
</dbReference>
<protein>
    <recommendedName>
        <fullName evidence="5">Protein kinase domain-containing protein</fullName>
    </recommendedName>
</protein>
<sequence length="727" mass="82209">MSEESVSIVVIHYASRDFNTRAIKVVMQGFSLGRGDKLTLLVILRQAHSPSRLPFIAPAKLLGLFETDHKIVEEEVAKKKEELLNNASLREISELCEADRIQFRIEVLQGKLPEVAVNAAIRLEATSVIIDRQMKKYKKEFKQSLFCSLLIMKRDNSVKHLRGPRETHLCDGSNGNARCVRCPISKSPRRVWQVTNSCSNTSSSFPTLAKGGCPQPQFYSQIKQIPENRVEDMERGYCLLSITDTQKTNHTEEYYIETPAEHSNNPEAYQIVEQFQNSVCSVCKNRRPKFEVMKEFTYAELHEATQGFSPKNYLSEGGFGSVYKGRLQGGLRIAVKQHKCASLQGEKEFKSEVNALSRAIHENVVMLRGSCSEGNNRLLVYEFICNGSLDQHLSQHSRRPLTWKERIKVAIGAARGLLYLHQNNIIHRDMRPSNILVTHDYEAMLGDFGLARTEQMDSLYSTDVVGTIGYLAPEYAESGKLSTKTDVYAFGVVLLQLITGMRTADKRLGEKSLVGWNLVAIADYNRRIDDFKLSRYNKFFHAMLQFDLAFPYIIPMYKFLSIINPLAFFQARPLLKERNYPDLIDERMLDNHDCHQLFWMIRLAEKCLSRDSQRRLSMDTVVNALTHILEGNTCSVVLRDCSPAQSDSSYDMSDLLISDTSQEIVCEDTSNYAGYASMCFRPPPSPPLGSTSSSTSSVFTGLSESPIDDLSNNKNRGKRANEQGGIL</sequence>
<organism evidence="6 7">
    <name type="scientific">Vigna mungo</name>
    <name type="common">Black gram</name>
    <name type="synonym">Phaseolus mungo</name>
    <dbReference type="NCBI Taxonomy" id="3915"/>
    <lineage>
        <taxon>Eukaryota</taxon>
        <taxon>Viridiplantae</taxon>
        <taxon>Streptophyta</taxon>
        <taxon>Embryophyta</taxon>
        <taxon>Tracheophyta</taxon>
        <taxon>Spermatophyta</taxon>
        <taxon>Magnoliopsida</taxon>
        <taxon>eudicotyledons</taxon>
        <taxon>Gunneridae</taxon>
        <taxon>Pentapetalae</taxon>
        <taxon>rosids</taxon>
        <taxon>fabids</taxon>
        <taxon>Fabales</taxon>
        <taxon>Fabaceae</taxon>
        <taxon>Papilionoideae</taxon>
        <taxon>50 kb inversion clade</taxon>
        <taxon>NPAAA clade</taxon>
        <taxon>indigoferoid/millettioid clade</taxon>
        <taxon>Phaseoleae</taxon>
        <taxon>Vigna</taxon>
    </lineage>
</organism>
<feature type="domain" description="Protein kinase" evidence="5">
    <location>
        <begin position="308"/>
        <end position="630"/>
    </location>
</feature>
<dbReference type="InterPro" id="IPR008266">
    <property type="entry name" value="Tyr_kinase_AS"/>
</dbReference>
<dbReference type="InterPro" id="IPR001245">
    <property type="entry name" value="Ser-Thr/Tyr_kinase_cat_dom"/>
</dbReference>
<keyword evidence="3" id="KW-0067">ATP-binding</keyword>
<dbReference type="PANTHER" id="PTHR47989">
    <property type="entry name" value="OS01G0750732 PROTEIN"/>
    <property type="match status" value="1"/>
</dbReference>
<accession>A0AAQ3N6P6</accession>
<proteinExistence type="predicted"/>
<dbReference type="Proteomes" id="UP001374535">
    <property type="component" value="Chromosome 7"/>
</dbReference>
<evidence type="ECO:0000259" key="5">
    <source>
        <dbReference type="PROSITE" id="PS50011"/>
    </source>
</evidence>
<evidence type="ECO:0000256" key="1">
    <source>
        <dbReference type="ARBA" id="ARBA00022527"/>
    </source>
</evidence>
<feature type="compositionally biased region" description="Low complexity" evidence="4">
    <location>
        <begin position="688"/>
        <end position="705"/>
    </location>
</feature>
<keyword evidence="1" id="KW-0808">Transferase</keyword>
<gene>
    <name evidence="6" type="ORF">V8G54_024089</name>
</gene>
<evidence type="ECO:0000256" key="4">
    <source>
        <dbReference type="SAM" id="MobiDB-lite"/>
    </source>
</evidence>
<dbReference type="PROSITE" id="PS50011">
    <property type="entry name" value="PROTEIN_KINASE_DOM"/>
    <property type="match status" value="1"/>
</dbReference>
<dbReference type="GO" id="GO:0005524">
    <property type="term" value="F:ATP binding"/>
    <property type="evidence" value="ECO:0007669"/>
    <property type="project" value="UniProtKB-KW"/>
</dbReference>
<reference evidence="6 7" key="1">
    <citation type="journal article" date="2023" name="Life. Sci Alliance">
        <title>Evolutionary insights into 3D genome organization and epigenetic landscape of Vigna mungo.</title>
        <authorList>
            <person name="Junaid A."/>
            <person name="Singh B."/>
            <person name="Bhatia S."/>
        </authorList>
    </citation>
    <scope>NUCLEOTIDE SEQUENCE [LARGE SCALE GENOMIC DNA]</scope>
    <source>
        <strain evidence="6">Urdbean</strain>
    </source>
</reference>
<keyword evidence="1" id="KW-0723">Serine/threonine-protein kinase</keyword>
<dbReference type="PROSITE" id="PS00109">
    <property type="entry name" value="PROTEIN_KINASE_TYR"/>
    <property type="match status" value="1"/>
</dbReference>
<evidence type="ECO:0000313" key="7">
    <source>
        <dbReference type="Proteomes" id="UP001374535"/>
    </source>
</evidence>
<dbReference type="InterPro" id="IPR011009">
    <property type="entry name" value="Kinase-like_dom_sf"/>
</dbReference>
<keyword evidence="7" id="KW-1185">Reference proteome</keyword>
<dbReference type="SUPFAM" id="SSF56112">
    <property type="entry name" value="Protein kinase-like (PK-like)"/>
    <property type="match status" value="1"/>
</dbReference>
<dbReference type="PANTHER" id="PTHR47989:SF8">
    <property type="entry name" value="INACTIVE PROTEIN KINASE SELMODRAFT_444075-LIKE"/>
    <property type="match status" value="1"/>
</dbReference>
<evidence type="ECO:0000256" key="3">
    <source>
        <dbReference type="ARBA" id="ARBA00022840"/>
    </source>
</evidence>
<dbReference type="Pfam" id="PF07714">
    <property type="entry name" value="PK_Tyr_Ser-Thr"/>
    <property type="match status" value="1"/>
</dbReference>
<dbReference type="EMBL" id="CP144694">
    <property type="protein sequence ID" value="WVZ03283.1"/>
    <property type="molecule type" value="Genomic_DNA"/>
</dbReference>
<dbReference type="GO" id="GO:0004674">
    <property type="term" value="F:protein serine/threonine kinase activity"/>
    <property type="evidence" value="ECO:0007669"/>
    <property type="project" value="UniProtKB-KW"/>
</dbReference>
<evidence type="ECO:0000313" key="6">
    <source>
        <dbReference type="EMBL" id="WVZ03283.1"/>
    </source>
</evidence>